<evidence type="ECO:0000313" key="13">
    <source>
        <dbReference type="EMBL" id="RII43322.1"/>
    </source>
</evidence>
<evidence type="ECO:0000256" key="10">
    <source>
        <dbReference type="RuleBase" id="RU363043"/>
    </source>
</evidence>
<keyword evidence="6" id="KW-0592">Phosphate transport</keyword>
<protein>
    <recommendedName>
        <fullName evidence="10">Phosphate transport system permease protein PstA</fullName>
    </recommendedName>
</protein>
<dbReference type="GO" id="GO:0035435">
    <property type="term" value="P:phosphate ion transmembrane transport"/>
    <property type="evidence" value="ECO:0007669"/>
    <property type="project" value="InterPro"/>
</dbReference>
<comment type="function">
    <text evidence="1">Part of the binding-protein-dependent transport system for phosphate; probably responsible for the translocation of the substrate across the membrane.</text>
</comment>
<dbReference type="PANTHER" id="PTHR42922:SF1">
    <property type="entry name" value="PHOSPHATE TRANSPORT SYSTEM PERMEASE PROTEIN PSTA"/>
    <property type="match status" value="1"/>
</dbReference>
<comment type="caution">
    <text evidence="13">The sequence shown here is derived from an EMBL/GenBank/DDBJ whole genome shotgun (WGS) entry which is preliminary data.</text>
</comment>
<dbReference type="PROSITE" id="PS50928">
    <property type="entry name" value="ABC_TM1"/>
    <property type="match status" value="1"/>
</dbReference>
<evidence type="ECO:0000256" key="9">
    <source>
        <dbReference type="ARBA" id="ARBA00023136"/>
    </source>
</evidence>
<dbReference type="RefSeq" id="WP_119423693.1">
    <property type="nucleotide sequence ID" value="NZ_QQXK01000004.1"/>
</dbReference>
<evidence type="ECO:0000256" key="5">
    <source>
        <dbReference type="ARBA" id="ARBA00022475"/>
    </source>
</evidence>
<dbReference type="Gene3D" id="1.10.3720.10">
    <property type="entry name" value="MetI-like"/>
    <property type="match status" value="1"/>
</dbReference>
<evidence type="ECO:0000256" key="11">
    <source>
        <dbReference type="SAM" id="MobiDB-lite"/>
    </source>
</evidence>
<evidence type="ECO:0000256" key="8">
    <source>
        <dbReference type="ARBA" id="ARBA00022989"/>
    </source>
</evidence>
<dbReference type="NCBIfam" id="TIGR00974">
    <property type="entry name" value="3a0107s02c"/>
    <property type="match status" value="1"/>
</dbReference>
<feature type="transmembrane region" description="Helical" evidence="10">
    <location>
        <begin position="206"/>
        <end position="233"/>
    </location>
</feature>
<dbReference type="InterPro" id="IPR035906">
    <property type="entry name" value="MetI-like_sf"/>
</dbReference>
<evidence type="ECO:0000256" key="2">
    <source>
        <dbReference type="ARBA" id="ARBA00004651"/>
    </source>
</evidence>
<feature type="transmembrane region" description="Helical" evidence="10">
    <location>
        <begin position="245"/>
        <end position="262"/>
    </location>
</feature>
<comment type="subcellular location">
    <subcellularLocation>
        <location evidence="2 10">Cell membrane</location>
        <topology evidence="2 10">Multi-pass membrane protein</topology>
    </subcellularLocation>
</comment>
<dbReference type="PANTHER" id="PTHR42922">
    <property type="entry name" value="PHOSPHATE TRANSPORT SYSTEM PERMEASE PROTEIN PSTA"/>
    <property type="match status" value="1"/>
</dbReference>
<organism evidence="13 14">
    <name type="scientific">Galactobacter valiniphilus</name>
    <dbReference type="NCBI Taxonomy" id="2676122"/>
    <lineage>
        <taxon>Bacteria</taxon>
        <taxon>Bacillati</taxon>
        <taxon>Actinomycetota</taxon>
        <taxon>Actinomycetes</taxon>
        <taxon>Micrococcales</taxon>
        <taxon>Micrococcaceae</taxon>
        <taxon>Galactobacter</taxon>
    </lineage>
</organism>
<feature type="domain" description="ABC transmembrane type-1" evidence="12">
    <location>
        <begin position="168"/>
        <end position="385"/>
    </location>
</feature>
<accession>A0A399JGN1</accession>
<sequence length="399" mass="42057">MTTQKTPLEDSVSQPIAATASGDAPAGPERRHGRSRLTAGQLPKWTPYAVGAGALVLSAAIMALIGFNVAGWVIIGAIAYVVGMYVVTLVKENRRKATDGLWRNLIIGAFLIALVPLISVMWTVIANGWQGITQPGFFASDMQGITGKYDRAAEAGTGPILGGIAHALVGTLLITAAATIISVPIGLLASIYLVEYSNDNVFSKVIRFFVDVMTGIPSIVAGLFAAGFMLAVFKLFGAQPGAQTIGLSAAIALSVIMIPIVVRSTEEMLRVVPNELREASAALGVRKWRTTLKVVLPTAISGIASGVTLAIARVVGETAPILVTAGFTVATNWNLVKDWMMALPVYIYYQLTTPTAPQAPEPSMIRAWGGALVLIILVMLLNLLARAVAKWLAPKTAGR</sequence>
<feature type="transmembrane region" description="Helical" evidence="10">
    <location>
        <begin position="167"/>
        <end position="194"/>
    </location>
</feature>
<keyword evidence="9 10" id="KW-0472">Membrane</keyword>
<feature type="transmembrane region" description="Helical" evidence="10">
    <location>
        <begin position="102"/>
        <end position="125"/>
    </location>
</feature>
<comment type="similarity">
    <text evidence="3 10">Belongs to the binding-protein-dependent transport system permease family. CysTW subfamily.</text>
</comment>
<dbReference type="InterPro" id="IPR051408">
    <property type="entry name" value="Phosphate_transprt_permease"/>
</dbReference>
<feature type="transmembrane region" description="Helical" evidence="10">
    <location>
        <begin position="367"/>
        <end position="389"/>
    </location>
</feature>
<evidence type="ECO:0000256" key="6">
    <source>
        <dbReference type="ARBA" id="ARBA00022592"/>
    </source>
</evidence>
<keyword evidence="14" id="KW-1185">Reference proteome</keyword>
<dbReference type="Proteomes" id="UP000265419">
    <property type="component" value="Unassembled WGS sequence"/>
</dbReference>
<evidence type="ECO:0000256" key="1">
    <source>
        <dbReference type="ARBA" id="ARBA00003510"/>
    </source>
</evidence>
<dbReference type="Pfam" id="PF00528">
    <property type="entry name" value="BPD_transp_1"/>
    <property type="match status" value="1"/>
</dbReference>
<dbReference type="InterPro" id="IPR005672">
    <property type="entry name" value="Phosphate_PstA"/>
</dbReference>
<reference evidence="13 14" key="1">
    <citation type="submission" date="2018-07" db="EMBL/GenBank/DDBJ databases">
        <title>Arthrobacter sp. nov., isolated from raw cow's milk with high bacterial count.</title>
        <authorList>
            <person name="Hahne J."/>
            <person name="Isele D."/>
            <person name="Lipski A."/>
        </authorList>
    </citation>
    <scope>NUCLEOTIDE SEQUENCE [LARGE SCALE GENOMIC DNA]</scope>
    <source>
        <strain evidence="13 14">JZ R-35</strain>
    </source>
</reference>
<dbReference type="CDD" id="cd06261">
    <property type="entry name" value="TM_PBP2"/>
    <property type="match status" value="1"/>
</dbReference>
<dbReference type="GO" id="GO:0005886">
    <property type="term" value="C:plasma membrane"/>
    <property type="evidence" value="ECO:0007669"/>
    <property type="project" value="UniProtKB-SubCell"/>
</dbReference>
<name>A0A399JGN1_9MICC</name>
<evidence type="ECO:0000256" key="4">
    <source>
        <dbReference type="ARBA" id="ARBA00022448"/>
    </source>
</evidence>
<keyword evidence="4" id="KW-0813">Transport</keyword>
<feature type="transmembrane region" description="Helical" evidence="10">
    <location>
        <begin position="294"/>
        <end position="315"/>
    </location>
</feature>
<dbReference type="EMBL" id="QQXK01000004">
    <property type="protein sequence ID" value="RII43322.1"/>
    <property type="molecule type" value="Genomic_DNA"/>
</dbReference>
<dbReference type="AlphaFoldDB" id="A0A399JGN1"/>
<keyword evidence="8 10" id="KW-1133">Transmembrane helix</keyword>
<gene>
    <name evidence="13" type="primary">pstA</name>
    <name evidence="13" type="ORF">DWB68_03220</name>
</gene>
<evidence type="ECO:0000259" key="12">
    <source>
        <dbReference type="PROSITE" id="PS50928"/>
    </source>
</evidence>
<evidence type="ECO:0000256" key="3">
    <source>
        <dbReference type="ARBA" id="ARBA00007069"/>
    </source>
</evidence>
<keyword evidence="5 10" id="KW-1003">Cell membrane</keyword>
<dbReference type="GO" id="GO:0005315">
    <property type="term" value="F:phosphate transmembrane transporter activity"/>
    <property type="evidence" value="ECO:0007669"/>
    <property type="project" value="InterPro"/>
</dbReference>
<keyword evidence="7 10" id="KW-0812">Transmembrane</keyword>
<evidence type="ECO:0000256" key="7">
    <source>
        <dbReference type="ARBA" id="ARBA00022692"/>
    </source>
</evidence>
<feature type="transmembrane region" description="Helical" evidence="10">
    <location>
        <begin position="45"/>
        <end position="65"/>
    </location>
</feature>
<feature type="region of interest" description="Disordered" evidence="11">
    <location>
        <begin position="1"/>
        <end position="36"/>
    </location>
</feature>
<dbReference type="SUPFAM" id="SSF161098">
    <property type="entry name" value="MetI-like"/>
    <property type="match status" value="1"/>
</dbReference>
<feature type="transmembrane region" description="Helical" evidence="10">
    <location>
        <begin position="71"/>
        <end position="90"/>
    </location>
</feature>
<proteinExistence type="inferred from homology"/>
<feature type="compositionally biased region" description="Polar residues" evidence="11">
    <location>
        <begin position="1"/>
        <end position="16"/>
    </location>
</feature>
<dbReference type="InterPro" id="IPR000515">
    <property type="entry name" value="MetI-like"/>
</dbReference>
<evidence type="ECO:0000313" key="14">
    <source>
        <dbReference type="Proteomes" id="UP000265419"/>
    </source>
</evidence>